<protein>
    <submittedName>
        <fullName evidence="3">Haloacid type II</fullName>
    </submittedName>
</protein>
<comment type="caution">
    <text evidence="3">The sequence shown here is derived from an EMBL/GenBank/DDBJ whole genome shotgun (WGS) entry which is preliminary data.</text>
</comment>
<evidence type="ECO:0000256" key="2">
    <source>
        <dbReference type="ARBA" id="ARBA00022801"/>
    </source>
</evidence>
<dbReference type="InterPro" id="IPR006439">
    <property type="entry name" value="HAD-SF_hydro_IA"/>
</dbReference>
<dbReference type="InterPro" id="IPR036412">
    <property type="entry name" value="HAD-like_sf"/>
</dbReference>
<dbReference type="PANTHER" id="PTHR43316">
    <property type="entry name" value="HYDROLASE, HALOACID DELAHOGENASE-RELATED"/>
    <property type="match status" value="1"/>
</dbReference>
<sequence length="255" mass="28640">MSLSQDAHADLRNVEALVFDVFGTTLDWHGSIVEELASIGQDKQVDGDWSNFAKTWRRGYIEHVQKIAQGNDSSLTMDELHRELLEKMLLSSEWKHLGAVLDAEERTKLNNVWQYLEAWSDAPASISALKKEEMIVGALSNGNSRLLIDLAKYTELSWDFVFSSELFGSMKPDIKVYQGAMKQLSLEPQKCAMVATHAWDLRGAAKAGMKTVYVARNAEEPIGYEEVKAKSEGGEVDLVFDSFTDLAVFLSRRKM</sequence>
<dbReference type="GO" id="GO:0019120">
    <property type="term" value="F:hydrolase activity, acting on acid halide bonds, in C-halide compounds"/>
    <property type="evidence" value="ECO:0007669"/>
    <property type="project" value="InterPro"/>
</dbReference>
<reference evidence="3 4" key="1">
    <citation type="journal article" date="2024" name="J Genomics">
        <title>Draft genome sequencing and assembly of Favolaschia claudopus CIRM-BRFM 2984 isolated from oak limbs.</title>
        <authorList>
            <person name="Navarro D."/>
            <person name="Drula E."/>
            <person name="Chaduli D."/>
            <person name="Cazenave R."/>
            <person name="Ahrendt S."/>
            <person name="Wang J."/>
            <person name="Lipzen A."/>
            <person name="Daum C."/>
            <person name="Barry K."/>
            <person name="Grigoriev I.V."/>
            <person name="Favel A."/>
            <person name="Rosso M.N."/>
            <person name="Martin F."/>
        </authorList>
    </citation>
    <scope>NUCLEOTIDE SEQUENCE [LARGE SCALE GENOMIC DNA]</scope>
    <source>
        <strain evidence="3 4">CIRM-BRFM 2984</strain>
    </source>
</reference>
<dbReference type="EMBL" id="JAWWNJ010000007">
    <property type="protein sequence ID" value="KAK7052554.1"/>
    <property type="molecule type" value="Genomic_DNA"/>
</dbReference>
<dbReference type="NCBIfam" id="TIGR01493">
    <property type="entry name" value="HAD-SF-IA-v2"/>
    <property type="match status" value="1"/>
</dbReference>
<dbReference type="PRINTS" id="PR00413">
    <property type="entry name" value="HADHALOGNASE"/>
</dbReference>
<dbReference type="NCBIfam" id="TIGR01509">
    <property type="entry name" value="HAD-SF-IA-v3"/>
    <property type="match status" value="1"/>
</dbReference>
<evidence type="ECO:0000313" key="3">
    <source>
        <dbReference type="EMBL" id="KAK7052554.1"/>
    </source>
</evidence>
<dbReference type="InterPro" id="IPR023198">
    <property type="entry name" value="PGP-like_dom2"/>
</dbReference>
<dbReference type="PANTHER" id="PTHR43316:SF3">
    <property type="entry name" value="HALOACID DEHALOGENASE, TYPE II (AFU_ORTHOLOGUE AFUA_2G07750)-RELATED"/>
    <property type="match status" value="1"/>
</dbReference>
<dbReference type="Pfam" id="PF00702">
    <property type="entry name" value="Hydrolase"/>
    <property type="match status" value="1"/>
</dbReference>
<dbReference type="InterPro" id="IPR051540">
    <property type="entry name" value="S-2-haloacid_dehalogenase"/>
</dbReference>
<name>A0AAW0DNS2_9AGAR</name>
<dbReference type="AlphaFoldDB" id="A0AAW0DNS2"/>
<keyword evidence="2" id="KW-0378">Hydrolase</keyword>
<evidence type="ECO:0000256" key="1">
    <source>
        <dbReference type="ARBA" id="ARBA00008106"/>
    </source>
</evidence>
<dbReference type="SUPFAM" id="SSF56784">
    <property type="entry name" value="HAD-like"/>
    <property type="match status" value="1"/>
</dbReference>
<comment type="similarity">
    <text evidence="1">Belongs to the HAD-like hydrolase superfamily. S-2-haloalkanoic acid dehalogenase family.</text>
</comment>
<dbReference type="SFLD" id="SFLDS00003">
    <property type="entry name" value="Haloacid_Dehalogenase"/>
    <property type="match status" value="1"/>
</dbReference>
<dbReference type="Gene3D" id="3.40.50.1000">
    <property type="entry name" value="HAD superfamily/HAD-like"/>
    <property type="match status" value="1"/>
</dbReference>
<dbReference type="Proteomes" id="UP001362999">
    <property type="component" value="Unassembled WGS sequence"/>
</dbReference>
<gene>
    <name evidence="3" type="ORF">R3P38DRAFT_2860999</name>
</gene>
<dbReference type="InterPro" id="IPR023214">
    <property type="entry name" value="HAD_sf"/>
</dbReference>
<evidence type="ECO:0000313" key="4">
    <source>
        <dbReference type="Proteomes" id="UP001362999"/>
    </source>
</evidence>
<dbReference type="Gene3D" id="1.10.150.240">
    <property type="entry name" value="Putative phosphatase, domain 2"/>
    <property type="match status" value="1"/>
</dbReference>
<dbReference type="GO" id="GO:0016791">
    <property type="term" value="F:phosphatase activity"/>
    <property type="evidence" value="ECO:0007669"/>
    <property type="project" value="UniProtKB-ARBA"/>
</dbReference>
<proteinExistence type="inferred from homology"/>
<dbReference type="NCBIfam" id="TIGR01428">
    <property type="entry name" value="HAD_type_II"/>
    <property type="match status" value="1"/>
</dbReference>
<dbReference type="SFLD" id="SFLDG01129">
    <property type="entry name" value="C1.5:_HAD__Beta-PGM__Phosphata"/>
    <property type="match status" value="1"/>
</dbReference>
<organism evidence="3 4">
    <name type="scientific">Favolaschia claudopus</name>
    <dbReference type="NCBI Taxonomy" id="2862362"/>
    <lineage>
        <taxon>Eukaryota</taxon>
        <taxon>Fungi</taxon>
        <taxon>Dikarya</taxon>
        <taxon>Basidiomycota</taxon>
        <taxon>Agaricomycotina</taxon>
        <taxon>Agaricomycetes</taxon>
        <taxon>Agaricomycetidae</taxon>
        <taxon>Agaricales</taxon>
        <taxon>Marasmiineae</taxon>
        <taxon>Mycenaceae</taxon>
        <taxon>Favolaschia</taxon>
    </lineage>
</organism>
<dbReference type="InterPro" id="IPR006328">
    <property type="entry name" value="2-HAD"/>
</dbReference>
<accession>A0AAW0DNS2</accession>
<feature type="non-terminal residue" evidence="3">
    <location>
        <position position="1"/>
    </location>
</feature>
<keyword evidence="4" id="KW-1185">Reference proteome</keyword>